<dbReference type="Gene3D" id="3.30.360.10">
    <property type="entry name" value="Dihydrodipicolinate Reductase, domain 2"/>
    <property type="match status" value="1"/>
</dbReference>
<evidence type="ECO:0000313" key="3">
    <source>
        <dbReference type="EMBL" id="SVB54561.1"/>
    </source>
</evidence>
<feature type="domain" description="Gfo/Idh/MocA-like oxidoreductase N-terminal" evidence="1">
    <location>
        <begin position="61"/>
        <end position="155"/>
    </location>
</feature>
<dbReference type="InterPro" id="IPR051450">
    <property type="entry name" value="Gfo/Idh/MocA_Oxidoreductases"/>
</dbReference>
<accession>A0A382EX88</accession>
<gene>
    <name evidence="3" type="ORF">METZ01_LOCUS207415</name>
</gene>
<sequence>MVGSYGEKRVLNIVVIGTGMYATGRGTSGYGTVLPAISEWQRDNDHRSEVVFVGTNGKHSEASKQKSEQLAIDTGVKLNVSFVPDGNVIDRNTYKQVLKEIPRPACAIVVVPDHLHYQVASDCIMEDLPLLVVKPLTPTIAEGVELVNLADDRSLYGAVEFHKRWDKANLMMRDKIQSGQLGDLLYCWVEYSQRKSMPTEIFKEWTEKTSILQYLGIHYIDIMRFCTGATPKRVMAVGQKRWLPTQGLNAYDSIQCIVEWKMKEGYQFTQTILTNWIDPETSSAMSDQKIKMVGTKGRFESDHKERGIRINLDNSCVEQPNPDYCMDY</sequence>
<evidence type="ECO:0000259" key="2">
    <source>
        <dbReference type="Pfam" id="PF22725"/>
    </source>
</evidence>
<dbReference type="InterPro" id="IPR000683">
    <property type="entry name" value="Gfo/Idh/MocA-like_OxRdtase_N"/>
</dbReference>
<feature type="domain" description="GFO/IDH/MocA-like oxidoreductase" evidence="2">
    <location>
        <begin position="171"/>
        <end position="300"/>
    </location>
</feature>
<dbReference type="InterPro" id="IPR055170">
    <property type="entry name" value="GFO_IDH_MocA-like_dom"/>
</dbReference>
<name>A0A382EX88_9ZZZZ</name>
<dbReference type="EMBL" id="UINC01046485">
    <property type="protein sequence ID" value="SVB54561.1"/>
    <property type="molecule type" value="Genomic_DNA"/>
</dbReference>
<dbReference type="InterPro" id="IPR036291">
    <property type="entry name" value="NAD(P)-bd_dom_sf"/>
</dbReference>
<dbReference type="Pfam" id="PF22725">
    <property type="entry name" value="GFO_IDH_MocA_C3"/>
    <property type="match status" value="1"/>
</dbReference>
<dbReference type="Gene3D" id="3.40.50.720">
    <property type="entry name" value="NAD(P)-binding Rossmann-like Domain"/>
    <property type="match status" value="1"/>
</dbReference>
<reference evidence="3" key="1">
    <citation type="submission" date="2018-05" db="EMBL/GenBank/DDBJ databases">
        <authorList>
            <person name="Lanie J.A."/>
            <person name="Ng W.-L."/>
            <person name="Kazmierczak K.M."/>
            <person name="Andrzejewski T.M."/>
            <person name="Davidsen T.M."/>
            <person name="Wayne K.J."/>
            <person name="Tettelin H."/>
            <person name="Glass J.I."/>
            <person name="Rusch D."/>
            <person name="Podicherti R."/>
            <person name="Tsui H.-C.T."/>
            <person name="Winkler M.E."/>
        </authorList>
    </citation>
    <scope>NUCLEOTIDE SEQUENCE</scope>
</reference>
<evidence type="ECO:0000259" key="1">
    <source>
        <dbReference type="Pfam" id="PF01408"/>
    </source>
</evidence>
<proteinExistence type="predicted"/>
<evidence type="ECO:0008006" key="4">
    <source>
        <dbReference type="Google" id="ProtNLM"/>
    </source>
</evidence>
<dbReference type="AlphaFoldDB" id="A0A382EX88"/>
<dbReference type="SUPFAM" id="SSF55347">
    <property type="entry name" value="Glyceraldehyde-3-phosphate dehydrogenase-like, C-terminal domain"/>
    <property type="match status" value="1"/>
</dbReference>
<dbReference type="SUPFAM" id="SSF51735">
    <property type="entry name" value="NAD(P)-binding Rossmann-fold domains"/>
    <property type="match status" value="1"/>
</dbReference>
<feature type="non-terminal residue" evidence="3">
    <location>
        <position position="328"/>
    </location>
</feature>
<dbReference type="PANTHER" id="PTHR43377">
    <property type="entry name" value="BILIVERDIN REDUCTASE A"/>
    <property type="match status" value="1"/>
</dbReference>
<dbReference type="Pfam" id="PF01408">
    <property type="entry name" value="GFO_IDH_MocA"/>
    <property type="match status" value="1"/>
</dbReference>
<dbReference type="GO" id="GO:0000166">
    <property type="term" value="F:nucleotide binding"/>
    <property type="evidence" value="ECO:0007669"/>
    <property type="project" value="InterPro"/>
</dbReference>
<protein>
    <recommendedName>
        <fullName evidence="4">Gfo/Idh/MocA-like oxidoreductase N-terminal domain-containing protein</fullName>
    </recommendedName>
</protein>
<organism evidence="3">
    <name type="scientific">marine metagenome</name>
    <dbReference type="NCBI Taxonomy" id="408172"/>
    <lineage>
        <taxon>unclassified sequences</taxon>
        <taxon>metagenomes</taxon>
        <taxon>ecological metagenomes</taxon>
    </lineage>
</organism>
<dbReference type="PANTHER" id="PTHR43377:SF1">
    <property type="entry name" value="BILIVERDIN REDUCTASE A"/>
    <property type="match status" value="1"/>
</dbReference>